<evidence type="ECO:0000256" key="4">
    <source>
        <dbReference type="ARBA" id="ARBA00022801"/>
    </source>
</evidence>
<dbReference type="HOGENOM" id="CLU_111913_2_2_2"/>
<dbReference type="KEGG" id="nir:NSED_07945"/>
<dbReference type="GO" id="GO:0004519">
    <property type="term" value="F:endonuclease activity"/>
    <property type="evidence" value="ECO:0007669"/>
    <property type="project" value="UniProtKB-KW"/>
</dbReference>
<dbReference type="RefSeq" id="WP_014965751.1">
    <property type="nucleotide sequence ID" value="NC_018656.1"/>
</dbReference>
<dbReference type="InterPro" id="IPR004603">
    <property type="entry name" value="DNA_mismatch_endonuc_vsr"/>
</dbReference>
<evidence type="ECO:0000256" key="3">
    <source>
        <dbReference type="ARBA" id="ARBA00022763"/>
    </source>
</evidence>
<dbReference type="REBASE" id="53599">
    <property type="entry name" value="V.NspAR2ORF7940P"/>
</dbReference>
<keyword evidence="4" id="KW-0378">Hydrolase</keyword>
<dbReference type="InterPro" id="IPR011335">
    <property type="entry name" value="Restrct_endonuc-II-like"/>
</dbReference>
<dbReference type="AlphaFoldDB" id="K0BGK2"/>
<protein>
    <submittedName>
        <fullName evidence="7">DNA G/T mismatch repair endonuclease</fullName>
    </submittedName>
</protein>
<sequence length="134" mass="16806">MTDIFTPEKRSWVMSRIRGTNTKIDLKMKKILTDTGYRHEMYPKMYGNPDFVIRRKKIIIYCDGDFWHGYRYSKKKKLPKKFWREKIENNMRRDRKYSRRLRKEGWSVLRFWEHDIEKKTEKCKRRIISKYKSK</sequence>
<evidence type="ECO:0000256" key="5">
    <source>
        <dbReference type="ARBA" id="ARBA00023204"/>
    </source>
</evidence>
<dbReference type="GO" id="GO:0016787">
    <property type="term" value="F:hydrolase activity"/>
    <property type="evidence" value="ECO:0007669"/>
    <property type="project" value="UniProtKB-KW"/>
</dbReference>
<dbReference type="eggNOG" id="arCOG06555">
    <property type="taxonomic scope" value="Archaea"/>
</dbReference>
<dbReference type="GO" id="GO:0006298">
    <property type="term" value="P:mismatch repair"/>
    <property type="evidence" value="ECO:0007669"/>
    <property type="project" value="InterPro"/>
</dbReference>
<dbReference type="CDD" id="cd00221">
    <property type="entry name" value="Vsr"/>
    <property type="match status" value="1"/>
</dbReference>
<dbReference type="Proteomes" id="UP000006100">
    <property type="component" value="Chromosome"/>
</dbReference>
<dbReference type="InterPro" id="IPR007569">
    <property type="entry name" value="DUF559"/>
</dbReference>
<dbReference type="EMBL" id="CP003843">
    <property type="protein sequence ID" value="AFS83381.1"/>
    <property type="molecule type" value="Genomic_DNA"/>
</dbReference>
<evidence type="ECO:0000256" key="2">
    <source>
        <dbReference type="ARBA" id="ARBA00022759"/>
    </source>
</evidence>
<dbReference type="STRING" id="1229909.NSED_07945"/>
<dbReference type="NCBIfam" id="TIGR00632">
    <property type="entry name" value="vsr"/>
    <property type="match status" value="1"/>
</dbReference>
<dbReference type="SUPFAM" id="SSF52980">
    <property type="entry name" value="Restriction endonuclease-like"/>
    <property type="match status" value="1"/>
</dbReference>
<keyword evidence="8" id="KW-1185">Reference proteome</keyword>
<dbReference type="Gene3D" id="3.40.960.10">
    <property type="entry name" value="VSR Endonuclease"/>
    <property type="match status" value="1"/>
</dbReference>
<evidence type="ECO:0000313" key="7">
    <source>
        <dbReference type="EMBL" id="AFS83381.1"/>
    </source>
</evidence>
<evidence type="ECO:0000256" key="1">
    <source>
        <dbReference type="ARBA" id="ARBA00022722"/>
    </source>
</evidence>
<evidence type="ECO:0000259" key="6">
    <source>
        <dbReference type="Pfam" id="PF04480"/>
    </source>
</evidence>
<dbReference type="GeneID" id="13698346"/>
<keyword evidence="3" id="KW-0227">DNA damage</keyword>
<organism evidence="7 8">
    <name type="scientific">Candidatus Nitrosopumilus sediminis</name>
    <dbReference type="NCBI Taxonomy" id="1229909"/>
    <lineage>
        <taxon>Archaea</taxon>
        <taxon>Nitrososphaerota</taxon>
        <taxon>Nitrososphaeria</taxon>
        <taxon>Nitrosopumilales</taxon>
        <taxon>Nitrosopumilaceae</taxon>
        <taxon>Nitrosopumilus</taxon>
    </lineage>
</organism>
<feature type="domain" description="DUF559" evidence="6">
    <location>
        <begin position="89"/>
        <end position="129"/>
    </location>
</feature>
<keyword evidence="5" id="KW-0234">DNA repair</keyword>
<accession>K0BGK2</accession>
<dbReference type="Pfam" id="PF04480">
    <property type="entry name" value="DUF559"/>
    <property type="match status" value="1"/>
</dbReference>
<name>K0BGK2_9ARCH</name>
<reference evidence="7 8" key="1">
    <citation type="journal article" date="2012" name="J. Bacteriol.">
        <title>Draft Genome Sequence of an Ammonia-Oxidizing Archaeon, "Candidatus Nitrosopumilus sediminis" AR2, from Svalbard in the Arctic Circle.</title>
        <authorList>
            <person name="Park S.J."/>
            <person name="Kim J.G."/>
            <person name="Jung M.Y."/>
            <person name="Kim S.J."/>
            <person name="Cha I.T."/>
            <person name="Ghai R."/>
            <person name="Martin-Cuadrado A.B."/>
            <person name="Rodriguez-Valera F."/>
            <person name="Rhee S.K."/>
        </authorList>
    </citation>
    <scope>NUCLEOTIDE SEQUENCE [LARGE SCALE GENOMIC DNA]</scope>
    <source>
        <strain evidence="7 8">AR2</strain>
    </source>
</reference>
<dbReference type="OrthoDB" id="4874at2157"/>
<proteinExistence type="predicted"/>
<keyword evidence="1" id="KW-0540">Nuclease</keyword>
<gene>
    <name evidence="7" type="ORF">NSED_07945</name>
</gene>
<keyword evidence="2 7" id="KW-0255">Endonuclease</keyword>
<evidence type="ECO:0000313" key="8">
    <source>
        <dbReference type="Proteomes" id="UP000006100"/>
    </source>
</evidence>
<dbReference type="Pfam" id="PF03852">
    <property type="entry name" value="Vsr"/>
    <property type="match status" value="1"/>
</dbReference>